<dbReference type="Pfam" id="PF03129">
    <property type="entry name" value="HGTP_anticodon"/>
    <property type="match status" value="1"/>
</dbReference>
<dbReference type="GO" id="GO:0005739">
    <property type="term" value="C:mitochondrion"/>
    <property type="evidence" value="ECO:0007669"/>
    <property type="project" value="TreeGrafter"/>
</dbReference>
<organism evidence="11 12">
    <name type="scientific">Ceutorhynchus assimilis</name>
    <name type="common">cabbage seed weevil</name>
    <dbReference type="NCBI Taxonomy" id="467358"/>
    <lineage>
        <taxon>Eukaryota</taxon>
        <taxon>Metazoa</taxon>
        <taxon>Ecdysozoa</taxon>
        <taxon>Arthropoda</taxon>
        <taxon>Hexapoda</taxon>
        <taxon>Insecta</taxon>
        <taxon>Pterygota</taxon>
        <taxon>Neoptera</taxon>
        <taxon>Endopterygota</taxon>
        <taxon>Coleoptera</taxon>
        <taxon>Polyphaga</taxon>
        <taxon>Cucujiformia</taxon>
        <taxon>Curculionidae</taxon>
        <taxon>Ceutorhynchinae</taxon>
        <taxon>Ceutorhynchus</taxon>
    </lineage>
</organism>
<evidence type="ECO:0000256" key="4">
    <source>
        <dbReference type="ARBA" id="ARBA00022840"/>
    </source>
</evidence>
<sequence length="443" mass="50780">MNRLSRIFQPITVVPKNANSTNKDFISRSQRLMLELGIIHQAVPGCFHYLPLGMKALSKLINLVDEEMQSIGGQKIIFPTLVKSELWEKSDRSNDMGPELITLKDRHNQNYILGPTHEETATNFLSTLAPMSYKKFPLLLYQITSKYRDEMKPRFGLIRSREFLMKDMYSFDVNENSALKMYENICVGYDRVFNRIGVEYCKVKGSSGTMGGNLSHEYHYPADVGDDKILNCHKCNYATNTQLLEEHVCPNCGEIKNVTVQNSIEVGHTFFFGDKYSKPLKAHYVDENNKPCVFQMGSYGIGISRILAASLECLSTEQELRWPDSIAPYNVVIIPPKRGSKEANQMDHLEVALYKNLENYLPNLKNNILLDDRTSLSIGRRFLDCKRTGIRFIVVLNKRSCENPAIYELNDIVKQEQLHLNENELVQYLKNNGKDLERINKTA</sequence>
<dbReference type="Gene3D" id="3.40.50.800">
    <property type="entry name" value="Anticodon-binding domain"/>
    <property type="match status" value="1"/>
</dbReference>
<dbReference type="EC" id="6.1.1.15" evidence="1"/>
<reference evidence="11" key="1">
    <citation type="submission" date="2022-01" db="EMBL/GenBank/DDBJ databases">
        <authorList>
            <person name="King R."/>
        </authorList>
    </citation>
    <scope>NUCLEOTIDE SEQUENCE</scope>
</reference>
<dbReference type="PRINTS" id="PR01046">
    <property type="entry name" value="TRNASYNTHPRO"/>
</dbReference>
<keyword evidence="12" id="KW-1185">Reference proteome</keyword>
<protein>
    <recommendedName>
        <fullName evidence="9">Probable proline--tRNA ligase, mitochondrial</fullName>
        <ecNumber evidence="1">6.1.1.15</ecNumber>
    </recommendedName>
    <alternativeName>
        <fullName evidence="7">Prolyl-tRNA synthetase</fullName>
    </alternativeName>
</protein>
<dbReference type="GO" id="GO:0006433">
    <property type="term" value="P:prolyl-tRNA aminoacylation"/>
    <property type="evidence" value="ECO:0007669"/>
    <property type="project" value="InterPro"/>
</dbReference>
<name>A0A9N9MY12_9CUCU</name>
<dbReference type="PANTHER" id="PTHR42753">
    <property type="entry name" value="MITOCHONDRIAL RIBOSOME PROTEIN L39/PROLYL-TRNA LIGASE FAMILY MEMBER"/>
    <property type="match status" value="1"/>
</dbReference>
<dbReference type="Proteomes" id="UP001152799">
    <property type="component" value="Chromosome 8"/>
</dbReference>
<keyword evidence="2" id="KW-0436">Ligase</keyword>
<feature type="domain" description="Aminoacyl-transfer RNA synthetases class-II family profile" evidence="10">
    <location>
        <begin position="24"/>
        <end position="323"/>
    </location>
</feature>
<evidence type="ECO:0000259" key="10">
    <source>
        <dbReference type="PROSITE" id="PS50862"/>
    </source>
</evidence>
<dbReference type="InterPro" id="IPR002316">
    <property type="entry name" value="Pro-tRNA-ligase_IIa"/>
</dbReference>
<dbReference type="InterPro" id="IPR050062">
    <property type="entry name" value="Pro-tRNA_synthetase"/>
</dbReference>
<evidence type="ECO:0000256" key="3">
    <source>
        <dbReference type="ARBA" id="ARBA00022741"/>
    </source>
</evidence>
<dbReference type="CDD" id="cd00779">
    <property type="entry name" value="ProRS_core_prok"/>
    <property type="match status" value="1"/>
</dbReference>
<evidence type="ECO:0000256" key="5">
    <source>
        <dbReference type="ARBA" id="ARBA00022917"/>
    </source>
</evidence>
<evidence type="ECO:0000256" key="2">
    <source>
        <dbReference type="ARBA" id="ARBA00022598"/>
    </source>
</evidence>
<dbReference type="PROSITE" id="PS50862">
    <property type="entry name" value="AA_TRNA_LIGASE_II"/>
    <property type="match status" value="1"/>
</dbReference>
<dbReference type="Pfam" id="PF00587">
    <property type="entry name" value="tRNA-synt_2b"/>
    <property type="match status" value="1"/>
</dbReference>
<keyword evidence="4" id="KW-0067">ATP-binding</keyword>
<evidence type="ECO:0000313" key="11">
    <source>
        <dbReference type="EMBL" id="CAG9772601.1"/>
    </source>
</evidence>
<evidence type="ECO:0000256" key="1">
    <source>
        <dbReference type="ARBA" id="ARBA00012831"/>
    </source>
</evidence>
<dbReference type="InterPro" id="IPR004154">
    <property type="entry name" value="Anticodon-bd"/>
</dbReference>
<evidence type="ECO:0000256" key="9">
    <source>
        <dbReference type="ARBA" id="ARBA00071545"/>
    </source>
</evidence>
<dbReference type="SUPFAM" id="SSF55681">
    <property type="entry name" value="Class II aaRS and biotin synthetases"/>
    <property type="match status" value="1"/>
</dbReference>
<proteinExistence type="predicted"/>
<evidence type="ECO:0000313" key="12">
    <source>
        <dbReference type="Proteomes" id="UP001152799"/>
    </source>
</evidence>
<keyword evidence="5" id="KW-0648">Protein biosynthesis</keyword>
<evidence type="ECO:0000256" key="6">
    <source>
        <dbReference type="ARBA" id="ARBA00023146"/>
    </source>
</evidence>
<keyword evidence="3" id="KW-0547">Nucleotide-binding</keyword>
<dbReference type="InterPro" id="IPR002314">
    <property type="entry name" value="aa-tRNA-synt_IIb"/>
</dbReference>
<evidence type="ECO:0000256" key="7">
    <source>
        <dbReference type="ARBA" id="ARBA00029731"/>
    </source>
</evidence>
<gene>
    <name evidence="11" type="ORF">CEUTPL_LOCUS13007</name>
</gene>
<dbReference type="InterPro" id="IPR045864">
    <property type="entry name" value="aa-tRNA-synth_II/BPL/LPL"/>
</dbReference>
<dbReference type="AlphaFoldDB" id="A0A9N9MY12"/>
<comment type="catalytic activity">
    <reaction evidence="8">
        <text>tRNA(Pro) + L-proline + ATP = L-prolyl-tRNA(Pro) + AMP + diphosphate</text>
        <dbReference type="Rhea" id="RHEA:14305"/>
        <dbReference type="Rhea" id="RHEA-COMP:9700"/>
        <dbReference type="Rhea" id="RHEA-COMP:9702"/>
        <dbReference type="ChEBI" id="CHEBI:30616"/>
        <dbReference type="ChEBI" id="CHEBI:33019"/>
        <dbReference type="ChEBI" id="CHEBI:60039"/>
        <dbReference type="ChEBI" id="CHEBI:78442"/>
        <dbReference type="ChEBI" id="CHEBI:78532"/>
        <dbReference type="ChEBI" id="CHEBI:456215"/>
        <dbReference type="EC" id="6.1.1.15"/>
    </reaction>
</comment>
<dbReference type="PANTHER" id="PTHR42753:SF10">
    <property type="entry name" value="PROLINE--TRNA LIGASE, MITOCHONDRIAL-RELATED"/>
    <property type="match status" value="1"/>
</dbReference>
<dbReference type="SUPFAM" id="SSF52954">
    <property type="entry name" value="Class II aaRS ABD-related"/>
    <property type="match status" value="1"/>
</dbReference>
<dbReference type="InterPro" id="IPR033730">
    <property type="entry name" value="ProRS_core_prok"/>
</dbReference>
<dbReference type="GO" id="GO:0004827">
    <property type="term" value="F:proline-tRNA ligase activity"/>
    <property type="evidence" value="ECO:0007669"/>
    <property type="project" value="UniProtKB-EC"/>
</dbReference>
<dbReference type="InterPro" id="IPR036621">
    <property type="entry name" value="Anticodon-bd_dom_sf"/>
</dbReference>
<dbReference type="GO" id="GO:0005524">
    <property type="term" value="F:ATP binding"/>
    <property type="evidence" value="ECO:0007669"/>
    <property type="project" value="UniProtKB-KW"/>
</dbReference>
<dbReference type="Gene3D" id="3.30.930.10">
    <property type="entry name" value="Bira Bifunctional Protein, Domain 2"/>
    <property type="match status" value="1"/>
</dbReference>
<dbReference type="FunFam" id="3.30.930.10:FF:000042">
    <property type="entry name" value="probable proline--tRNA ligase, mitochondrial"/>
    <property type="match status" value="1"/>
</dbReference>
<dbReference type="EMBL" id="OU892284">
    <property type="protein sequence ID" value="CAG9772601.1"/>
    <property type="molecule type" value="Genomic_DNA"/>
</dbReference>
<keyword evidence="6" id="KW-0030">Aminoacyl-tRNA synthetase</keyword>
<dbReference type="InterPro" id="IPR006195">
    <property type="entry name" value="aa-tRNA-synth_II"/>
</dbReference>
<dbReference type="OrthoDB" id="10267474at2759"/>
<accession>A0A9N9MY12</accession>
<evidence type="ECO:0000256" key="8">
    <source>
        <dbReference type="ARBA" id="ARBA00047671"/>
    </source>
</evidence>